<proteinExistence type="predicted"/>
<evidence type="ECO:0000313" key="5">
    <source>
        <dbReference type="Proteomes" id="UP000253606"/>
    </source>
</evidence>
<dbReference type="PANTHER" id="PTHR33371">
    <property type="entry name" value="INTERMEMBRANE PHOSPHOLIPID TRANSPORT SYSTEM BINDING PROTEIN MLAD-RELATED"/>
    <property type="match status" value="1"/>
</dbReference>
<evidence type="ECO:0000256" key="1">
    <source>
        <dbReference type="SAM" id="MobiDB-lite"/>
    </source>
</evidence>
<dbReference type="GO" id="GO:0005548">
    <property type="term" value="F:phospholipid transporter activity"/>
    <property type="evidence" value="ECO:0007669"/>
    <property type="project" value="TreeGrafter"/>
</dbReference>
<evidence type="ECO:0000259" key="3">
    <source>
        <dbReference type="Pfam" id="PF02470"/>
    </source>
</evidence>
<dbReference type="Pfam" id="PF02470">
    <property type="entry name" value="MlaD"/>
    <property type="match status" value="1"/>
</dbReference>
<protein>
    <submittedName>
        <fullName evidence="4">ABC-type transport</fullName>
    </submittedName>
</protein>
<keyword evidence="5" id="KW-1185">Reference proteome</keyword>
<dbReference type="Proteomes" id="UP000253606">
    <property type="component" value="Chromosome"/>
</dbReference>
<keyword evidence="2" id="KW-0812">Transmembrane</keyword>
<evidence type="ECO:0000256" key="2">
    <source>
        <dbReference type="SAM" id="Phobius"/>
    </source>
</evidence>
<dbReference type="RefSeq" id="WP_114207480.1">
    <property type="nucleotide sequence ID" value="NZ_CP030840.1"/>
</dbReference>
<accession>A0A2Z5G0C3</accession>
<gene>
    <name evidence="4" type="ORF">ACPOL_2900</name>
</gene>
<keyword evidence="2" id="KW-1133">Transmembrane helix</keyword>
<feature type="region of interest" description="Disordered" evidence="1">
    <location>
        <begin position="248"/>
        <end position="294"/>
    </location>
</feature>
<dbReference type="PANTHER" id="PTHR33371:SF4">
    <property type="entry name" value="INTERMEMBRANE PHOSPHOLIPID TRANSPORT SYSTEM BINDING PROTEIN MLAD"/>
    <property type="match status" value="1"/>
</dbReference>
<feature type="transmembrane region" description="Helical" evidence="2">
    <location>
        <begin position="6"/>
        <end position="26"/>
    </location>
</feature>
<dbReference type="InterPro" id="IPR052336">
    <property type="entry name" value="MlaD_Phospholipid_Transporter"/>
</dbReference>
<dbReference type="InterPro" id="IPR003399">
    <property type="entry name" value="Mce/MlaD"/>
</dbReference>
<evidence type="ECO:0000313" key="4">
    <source>
        <dbReference type="EMBL" id="AXC12204.1"/>
    </source>
</evidence>
<dbReference type="KEGG" id="abas:ACPOL_2900"/>
<dbReference type="AlphaFoldDB" id="A0A2Z5G0C3"/>
<name>A0A2Z5G0C3_9BACT</name>
<reference evidence="4 5" key="1">
    <citation type="journal article" date="2018" name="Front. Microbiol.">
        <title>Hydrolytic Capabilities as a Key to Environmental Success: Chitinolytic and Cellulolytic Acidobacteria From Acidic Sub-arctic Soils and Boreal Peatlands.</title>
        <authorList>
            <person name="Belova S.E."/>
            <person name="Ravin N.V."/>
            <person name="Pankratov T.A."/>
            <person name="Rakitin A.L."/>
            <person name="Ivanova A.A."/>
            <person name="Beletsky A.V."/>
            <person name="Mardanov A.V."/>
            <person name="Sinninghe Damste J.S."/>
            <person name="Dedysh S.N."/>
        </authorList>
    </citation>
    <scope>NUCLEOTIDE SEQUENCE [LARGE SCALE GENOMIC DNA]</scope>
    <source>
        <strain evidence="4 5">SBC82</strain>
    </source>
</reference>
<keyword evidence="2" id="KW-0472">Membrane</keyword>
<dbReference type="OrthoDB" id="107444at2"/>
<sequence length="294" mass="31598">MKPYRGAVAAFLILGVILFGIGLFLVGDQHKAFSHHLDFYTDLADVDGLNSGAHVRVNGFEAGEITKMEIPQKPTGKFRLKLHIDGKLKSLIRTDSVVTVETDGLVGDKFLLIHSGSETAQLVPDGGTIRGREPVELSAILQKVSGTVDQANTTIVDIRTRLDGTLDSIKNTVDNTNGIVTGIRQGHGPVGALLNDQQITSDLKSSLANTRVVTANLNQVSVQAGQVMADFQSRGLIAKADQSIDNIRHASKGTGSGQPAGQRESHAGFRSRRQWLYRGGKPTGNALEHQYSNQ</sequence>
<dbReference type="EMBL" id="CP030840">
    <property type="protein sequence ID" value="AXC12204.1"/>
    <property type="molecule type" value="Genomic_DNA"/>
</dbReference>
<feature type="domain" description="Mce/MlaD" evidence="3">
    <location>
        <begin position="38"/>
        <end position="113"/>
    </location>
</feature>
<organism evidence="4 5">
    <name type="scientific">Acidisarcina polymorpha</name>
    <dbReference type="NCBI Taxonomy" id="2211140"/>
    <lineage>
        <taxon>Bacteria</taxon>
        <taxon>Pseudomonadati</taxon>
        <taxon>Acidobacteriota</taxon>
        <taxon>Terriglobia</taxon>
        <taxon>Terriglobales</taxon>
        <taxon>Acidobacteriaceae</taxon>
        <taxon>Acidisarcina</taxon>
    </lineage>
</organism>
<dbReference type="GO" id="GO:0005543">
    <property type="term" value="F:phospholipid binding"/>
    <property type="evidence" value="ECO:0007669"/>
    <property type="project" value="TreeGrafter"/>
</dbReference>